<reference evidence="1 2" key="1">
    <citation type="submission" date="2024-09" db="EMBL/GenBank/DDBJ databases">
        <authorList>
            <person name="Sun Q."/>
            <person name="Mori K."/>
        </authorList>
    </citation>
    <scope>NUCLEOTIDE SEQUENCE [LARGE SCALE GENOMIC DNA]</scope>
    <source>
        <strain evidence="1 2">NCAIM B.02301</strain>
    </source>
</reference>
<dbReference type="EMBL" id="JBHLTR010000013">
    <property type="protein sequence ID" value="MFC0559207.1"/>
    <property type="molecule type" value="Genomic_DNA"/>
</dbReference>
<dbReference type="Proteomes" id="UP001589833">
    <property type="component" value="Unassembled WGS sequence"/>
</dbReference>
<evidence type="ECO:0000313" key="2">
    <source>
        <dbReference type="Proteomes" id="UP001589833"/>
    </source>
</evidence>
<accession>A0ABV6NG40</accession>
<dbReference type="RefSeq" id="WP_273842091.1">
    <property type="nucleotide sequence ID" value="NZ_JAQQWT010000004.1"/>
</dbReference>
<gene>
    <name evidence="1" type="ORF">ACFFH4_09130</name>
</gene>
<protein>
    <submittedName>
        <fullName evidence="1">Uncharacterized protein</fullName>
    </submittedName>
</protein>
<organism evidence="1 2">
    <name type="scientific">Halalkalibacter alkalisediminis</name>
    <dbReference type="NCBI Taxonomy" id="935616"/>
    <lineage>
        <taxon>Bacteria</taxon>
        <taxon>Bacillati</taxon>
        <taxon>Bacillota</taxon>
        <taxon>Bacilli</taxon>
        <taxon>Bacillales</taxon>
        <taxon>Bacillaceae</taxon>
        <taxon>Halalkalibacter</taxon>
    </lineage>
</organism>
<evidence type="ECO:0000313" key="1">
    <source>
        <dbReference type="EMBL" id="MFC0559207.1"/>
    </source>
</evidence>
<comment type="caution">
    <text evidence="1">The sequence shown here is derived from an EMBL/GenBank/DDBJ whole genome shotgun (WGS) entry which is preliminary data.</text>
</comment>
<name>A0ABV6NG40_9BACI</name>
<keyword evidence="2" id="KW-1185">Reference proteome</keyword>
<sequence>MKIHNLIESKQYFVDETKANYYVVYEKFENIEALIKENRVEERNQGTEEIIDIFYGYGKADLLQRVCSYRLDLNNPSINDTLNTIKEQHKDIFK</sequence>
<proteinExistence type="predicted"/>